<keyword evidence="7" id="KW-0547">Nucleotide-binding</keyword>
<dbReference type="PANTHER" id="PTHR10656:SF42">
    <property type="entry name" value="CYCLIC GMP-AMP SYNTHASE-LIKE PROTEIN-RELATED"/>
    <property type="match status" value="1"/>
</dbReference>
<keyword evidence="8" id="KW-0067">ATP-binding</keyword>
<proteinExistence type="inferred from homology"/>
<keyword evidence="6" id="KW-0479">Metal-binding</keyword>
<gene>
    <name evidence="14" type="ORF">CCAP1982_LOCUS21631</name>
</gene>
<dbReference type="Gene3D" id="3.30.460.90">
    <property type="match status" value="1"/>
</dbReference>
<comment type="cofactor">
    <cofactor evidence="1">
        <name>Mn(2+)</name>
        <dbReference type="ChEBI" id="CHEBI:29035"/>
    </cofactor>
</comment>
<feature type="domain" description="Mab-21-like nucleotidyltransferase" evidence="12">
    <location>
        <begin position="60"/>
        <end position="248"/>
    </location>
</feature>
<feature type="domain" description="Mab-21-like HhH/H2TH-like" evidence="13">
    <location>
        <begin position="254"/>
        <end position="344"/>
    </location>
</feature>
<keyword evidence="9" id="KW-0460">Magnesium</keyword>
<evidence type="ECO:0000256" key="6">
    <source>
        <dbReference type="ARBA" id="ARBA00022723"/>
    </source>
</evidence>
<sequence>MAPYEGYLLEIAQAITVRDEDRQLYTADFEIIRNYILNGMCKVDNVFNIIYRGTSLFGSYSNNVRIKYPSEFDVIFKLSVPFSKYINVEEDEDRPGYVNLDFEDVMEEMYECNGYTDAYNRFVDLVDTNNNYLRRSNLQRWLKDVMETCLDTFGNQVRGKWGHLYTLIYSKRGLAHTIYAKCSKHSISIDFVPGICFGPTEWMQLPHSRKFKHKCDQWFAVPKPTSGPKGTRRYAFMVCNPKVEHDLLLGRQNLKVVFRLLKSLRNAYGMYRLKSYFLTTAFLWEIQIQSDRFWHNPLHILLEHMLETLASDFAEGSLPYFWNKDLNLLDILSDDDIDELAYKLGRAHETLRQYKFEPNLSKKRCLTHFELP</sequence>
<evidence type="ECO:0000256" key="2">
    <source>
        <dbReference type="ARBA" id="ARBA00001946"/>
    </source>
</evidence>
<comment type="cofactor">
    <cofactor evidence="2">
        <name>Mg(2+)</name>
        <dbReference type="ChEBI" id="CHEBI:18420"/>
    </cofactor>
</comment>
<keyword evidence="10" id="KW-0342">GTP-binding</keyword>
<dbReference type="PANTHER" id="PTHR10656">
    <property type="entry name" value="CELL FATE DETERMINING PROTEIN MAB21-RELATED"/>
    <property type="match status" value="1"/>
</dbReference>
<dbReference type="GO" id="GO:0005524">
    <property type="term" value="F:ATP binding"/>
    <property type="evidence" value="ECO:0007669"/>
    <property type="project" value="UniProtKB-KW"/>
</dbReference>
<evidence type="ECO:0000256" key="8">
    <source>
        <dbReference type="ARBA" id="ARBA00022840"/>
    </source>
</evidence>
<dbReference type="AlphaFoldDB" id="A0A811VCG8"/>
<evidence type="ECO:0000256" key="1">
    <source>
        <dbReference type="ARBA" id="ARBA00001936"/>
    </source>
</evidence>
<evidence type="ECO:0000256" key="7">
    <source>
        <dbReference type="ARBA" id="ARBA00022741"/>
    </source>
</evidence>
<keyword evidence="11" id="KW-0464">Manganese</keyword>
<dbReference type="SMART" id="SM01265">
    <property type="entry name" value="Mab-21"/>
    <property type="match status" value="1"/>
</dbReference>
<evidence type="ECO:0000259" key="13">
    <source>
        <dbReference type="Pfam" id="PF20266"/>
    </source>
</evidence>
<dbReference type="Proteomes" id="UP000606786">
    <property type="component" value="Unassembled WGS sequence"/>
</dbReference>
<accession>A0A811VCG8</accession>
<name>A0A811VCG8_CERCA</name>
<evidence type="ECO:0000256" key="9">
    <source>
        <dbReference type="ARBA" id="ARBA00022842"/>
    </source>
</evidence>
<dbReference type="InterPro" id="IPR046906">
    <property type="entry name" value="Mab-21_HhH/H2TH-like"/>
</dbReference>
<evidence type="ECO:0000256" key="11">
    <source>
        <dbReference type="ARBA" id="ARBA00023211"/>
    </source>
</evidence>
<dbReference type="GO" id="GO:0016779">
    <property type="term" value="F:nucleotidyltransferase activity"/>
    <property type="evidence" value="ECO:0007669"/>
    <property type="project" value="UniProtKB-KW"/>
</dbReference>
<organism evidence="14 15">
    <name type="scientific">Ceratitis capitata</name>
    <name type="common">Mediterranean fruit fly</name>
    <name type="synonym">Tephritis capitata</name>
    <dbReference type="NCBI Taxonomy" id="7213"/>
    <lineage>
        <taxon>Eukaryota</taxon>
        <taxon>Metazoa</taxon>
        <taxon>Ecdysozoa</taxon>
        <taxon>Arthropoda</taxon>
        <taxon>Hexapoda</taxon>
        <taxon>Insecta</taxon>
        <taxon>Pterygota</taxon>
        <taxon>Neoptera</taxon>
        <taxon>Endopterygota</taxon>
        <taxon>Diptera</taxon>
        <taxon>Brachycera</taxon>
        <taxon>Muscomorpha</taxon>
        <taxon>Tephritoidea</taxon>
        <taxon>Tephritidae</taxon>
        <taxon>Ceratitis</taxon>
        <taxon>Ceratitis</taxon>
    </lineage>
</organism>
<evidence type="ECO:0000256" key="5">
    <source>
        <dbReference type="ARBA" id="ARBA00022695"/>
    </source>
</evidence>
<dbReference type="GO" id="GO:0005525">
    <property type="term" value="F:GTP binding"/>
    <property type="evidence" value="ECO:0007669"/>
    <property type="project" value="UniProtKB-KW"/>
</dbReference>
<evidence type="ECO:0000256" key="3">
    <source>
        <dbReference type="ARBA" id="ARBA00008307"/>
    </source>
</evidence>
<comment type="caution">
    <text evidence="14">The sequence shown here is derived from an EMBL/GenBank/DDBJ whole genome shotgun (WGS) entry which is preliminary data.</text>
</comment>
<keyword evidence="5" id="KW-0548">Nucleotidyltransferase</keyword>
<comment type="similarity">
    <text evidence="3">Belongs to the mab-21 family.</text>
</comment>
<keyword evidence="4" id="KW-0808">Transferase</keyword>
<dbReference type="KEGG" id="ccat:101460423"/>
<dbReference type="Gene3D" id="1.10.1410.40">
    <property type="match status" value="1"/>
</dbReference>
<keyword evidence="15" id="KW-1185">Reference proteome</keyword>
<evidence type="ECO:0000313" key="15">
    <source>
        <dbReference type="Proteomes" id="UP000606786"/>
    </source>
</evidence>
<dbReference type="Pfam" id="PF03281">
    <property type="entry name" value="Mab-21"/>
    <property type="match status" value="1"/>
</dbReference>
<dbReference type="OrthoDB" id="6054650at2759"/>
<evidence type="ECO:0000256" key="10">
    <source>
        <dbReference type="ARBA" id="ARBA00023134"/>
    </source>
</evidence>
<dbReference type="InterPro" id="IPR024810">
    <property type="entry name" value="MAB21L/cGLR"/>
</dbReference>
<evidence type="ECO:0000313" key="14">
    <source>
        <dbReference type="EMBL" id="CAD7013575.1"/>
    </source>
</evidence>
<dbReference type="InterPro" id="IPR046903">
    <property type="entry name" value="Mab-21-like_nuc_Trfase"/>
</dbReference>
<dbReference type="EMBL" id="CAJHJT010000056">
    <property type="protein sequence ID" value="CAD7013575.1"/>
    <property type="molecule type" value="Genomic_DNA"/>
</dbReference>
<protein>
    <submittedName>
        <fullName evidence="14">(Mediterranean fruit fly) hypothetical protein</fullName>
    </submittedName>
</protein>
<dbReference type="Pfam" id="PF20266">
    <property type="entry name" value="Mab-21_C"/>
    <property type="match status" value="1"/>
</dbReference>
<reference evidence="14" key="1">
    <citation type="submission" date="2020-11" db="EMBL/GenBank/DDBJ databases">
        <authorList>
            <person name="Whitehead M."/>
        </authorList>
    </citation>
    <scope>NUCLEOTIDE SEQUENCE</scope>
    <source>
        <strain evidence="14">EGII</strain>
    </source>
</reference>
<evidence type="ECO:0000256" key="4">
    <source>
        <dbReference type="ARBA" id="ARBA00022679"/>
    </source>
</evidence>
<dbReference type="GO" id="GO:0046872">
    <property type="term" value="F:metal ion binding"/>
    <property type="evidence" value="ECO:0007669"/>
    <property type="project" value="UniProtKB-KW"/>
</dbReference>
<evidence type="ECO:0000259" key="12">
    <source>
        <dbReference type="Pfam" id="PF03281"/>
    </source>
</evidence>